<comment type="pathway">
    <text evidence="2">Amino-acid biosynthesis; L-cysteine biosynthesis.</text>
</comment>
<evidence type="ECO:0000256" key="3">
    <source>
        <dbReference type="ARBA" id="ARBA00007103"/>
    </source>
</evidence>
<dbReference type="InterPro" id="IPR050214">
    <property type="entry name" value="Cys_Synth/Cystath_Beta-Synth"/>
</dbReference>
<name>A0A9D0ZSV8_9FIRM</name>
<dbReference type="AlphaFoldDB" id="A0A9D0ZSV8"/>
<keyword evidence="7" id="KW-0663">Pyridoxal phosphate</keyword>
<dbReference type="InterPro" id="IPR036052">
    <property type="entry name" value="TrpB-like_PALP_sf"/>
</dbReference>
<evidence type="ECO:0000259" key="10">
    <source>
        <dbReference type="Pfam" id="PF00291"/>
    </source>
</evidence>
<evidence type="ECO:0000256" key="8">
    <source>
        <dbReference type="ARBA" id="ARBA00023192"/>
    </source>
</evidence>
<evidence type="ECO:0000313" key="12">
    <source>
        <dbReference type="Proteomes" id="UP000886786"/>
    </source>
</evidence>
<evidence type="ECO:0000313" key="11">
    <source>
        <dbReference type="EMBL" id="HIQ91573.1"/>
    </source>
</evidence>
<dbReference type="FunFam" id="3.40.50.1100:FF:000006">
    <property type="entry name" value="Cysteine synthase"/>
    <property type="match status" value="1"/>
</dbReference>
<gene>
    <name evidence="11" type="ORF">IAB27_08195</name>
</gene>
<comment type="caution">
    <text evidence="11">The sequence shown here is derived from an EMBL/GenBank/DDBJ whole genome shotgun (WGS) entry which is preliminary data.</text>
</comment>
<dbReference type="CDD" id="cd01561">
    <property type="entry name" value="CBS_like"/>
    <property type="match status" value="1"/>
</dbReference>
<evidence type="ECO:0000256" key="9">
    <source>
        <dbReference type="ARBA" id="ARBA00047931"/>
    </source>
</evidence>
<evidence type="ECO:0000256" key="4">
    <source>
        <dbReference type="ARBA" id="ARBA00012681"/>
    </source>
</evidence>
<reference evidence="11" key="1">
    <citation type="submission" date="2020-10" db="EMBL/GenBank/DDBJ databases">
        <authorList>
            <person name="Gilroy R."/>
        </authorList>
    </citation>
    <scope>NUCLEOTIDE SEQUENCE</scope>
    <source>
        <strain evidence="11">CHK147-3167</strain>
    </source>
</reference>
<dbReference type="EC" id="2.5.1.47" evidence="4"/>
<organism evidence="11 12">
    <name type="scientific">Candidatus Coprosoma intestinipullorum</name>
    <dbReference type="NCBI Taxonomy" id="2840752"/>
    <lineage>
        <taxon>Bacteria</taxon>
        <taxon>Bacillati</taxon>
        <taxon>Bacillota</taxon>
        <taxon>Bacillota incertae sedis</taxon>
        <taxon>Candidatus Coprosoma</taxon>
    </lineage>
</organism>
<dbReference type="Pfam" id="PF00291">
    <property type="entry name" value="PALP"/>
    <property type="match status" value="1"/>
</dbReference>
<comment type="similarity">
    <text evidence="3">Belongs to the cysteine synthase/cystathionine beta-synthase family.</text>
</comment>
<protein>
    <recommendedName>
        <fullName evidence="4">cysteine synthase</fullName>
        <ecNumber evidence="4">2.5.1.47</ecNumber>
    </recommendedName>
</protein>
<evidence type="ECO:0000256" key="2">
    <source>
        <dbReference type="ARBA" id="ARBA00004895"/>
    </source>
</evidence>
<dbReference type="Gene3D" id="3.40.50.1100">
    <property type="match status" value="2"/>
</dbReference>
<dbReference type="GO" id="GO:0004124">
    <property type="term" value="F:cysteine synthase activity"/>
    <property type="evidence" value="ECO:0007669"/>
    <property type="project" value="UniProtKB-EC"/>
</dbReference>
<comment type="cofactor">
    <cofactor evidence="1">
        <name>pyridoxal 5'-phosphate</name>
        <dbReference type="ChEBI" id="CHEBI:597326"/>
    </cofactor>
</comment>
<keyword evidence="6" id="KW-0808">Transferase</keyword>
<evidence type="ECO:0000256" key="5">
    <source>
        <dbReference type="ARBA" id="ARBA00022605"/>
    </source>
</evidence>
<keyword evidence="5" id="KW-0028">Amino-acid biosynthesis</keyword>
<accession>A0A9D0ZSV8</accession>
<keyword evidence="8" id="KW-0198">Cysteine biosynthesis</keyword>
<evidence type="ECO:0000256" key="7">
    <source>
        <dbReference type="ARBA" id="ARBA00022898"/>
    </source>
</evidence>
<sequence length="317" mass="34912">MLDKVIGNTPMVKIDFEYLGKKLTTYVKLEMFNLTGSIKDRVAYYMLKNGNLKEGAEIVEATSGNTGISLAALGAFYNHKVHIFMPDWASVERRRMMEGYGAELTLISREDGGFSKCLEEAKKYALKHKAFYPDQFSNENNILAHYDTTGAEILRQLPEKIGGFVSGVGTGGTLLGTSKRLKERYPDMITCAIEPENMPLISGGKIKGAHKIEGIGDDFIPKLVDKNLIDKIFLINDEDAMQMARIISRKLGIGVGISSGANFIGSALLGSEIMMPVATVFADDNKKYVSTDLFKDENLDDNLISNNIKILGASFIK</sequence>
<dbReference type="InterPro" id="IPR001926">
    <property type="entry name" value="TrpB-like_PALP"/>
</dbReference>
<dbReference type="SUPFAM" id="SSF53686">
    <property type="entry name" value="Tryptophan synthase beta subunit-like PLP-dependent enzymes"/>
    <property type="match status" value="1"/>
</dbReference>
<dbReference type="Proteomes" id="UP000886786">
    <property type="component" value="Unassembled WGS sequence"/>
</dbReference>
<reference evidence="11" key="2">
    <citation type="journal article" date="2021" name="PeerJ">
        <title>Extensive microbial diversity within the chicken gut microbiome revealed by metagenomics and culture.</title>
        <authorList>
            <person name="Gilroy R."/>
            <person name="Ravi A."/>
            <person name="Getino M."/>
            <person name="Pursley I."/>
            <person name="Horton D.L."/>
            <person name="Alikhan N.F."/>
            <person name="Baker D."/>
            <person name="Gharbi K."/>
            <person name="Hall N."/>
            <person name="Watson M."/>
            <person name="Adriaenssens E.M."/>
            <person name="Foster-Nyarko E."/>
            <person name="Jarju S."/>
            <person name="Secka A."/>
            <person name="Antonio M."/>
            <person name="Oren A."/>
            <person name="Chaudhuri R.R."/>
            <person name="La Ragione R."/>
            <person name="Hildebrand F."/>
            <person name="Pallen M.J."/>
        </authorList>
    </citation>
    <scope>NUCLEOTIDE SEQUENCE</scope>
    <source>
        <strain evidence="11">CHK147-3167</strain>
    </source>
</reference>
<dbReference type="PANTHER" id="PTHR10314">
    <property type="entry name" value="CYSTATHIONINE BETA-SYNTHASE"/>
    <property type="match status" value="1"/>
</dbReference>
<evidence type="ECO:0000256" key="6">
    <source>
        <dbReference type="ARBA" id="ARBA00022679"/>
    </source>
</evidence>
<feature type="domain" description="Tryptophan synthase beta chain-like PALP" evidence="10">
    <location>
        <begin position="4"/>
        <end position="266"/>
    </location>
</feature>
<proteinExistence type="inferred from homology"/>
<dbReference type="EMBL" id="DVFV01000140">
    <property type="protein sequence ID" value="HIQ91573.1"/>
    <property type="molecule type" value="Genomic_DNA"/>
</dbReference>
<comment type="catalytic activity">
    <reaction evidence="9">
        <text>O-acetyl-L-serine + hydrogen sulfide = L-cysteine + acetate</text>
        <dbReference type="Rhea" id="RHEA:14829"/>
        <dbReference type="ChEBI" id="CHEBI:29919"/>
        <dbReference type="ChEBI" id="CHEBI:30089"/>
        <dbReference type="ChEBI" id="CHEBI:35235"/>
        <dbReference type="ChEBI" id="CHEBI:58340"/>
        <dbReference type="EC" id="2.5.1.47"/>
    </reaction>
</comment>
<evidence type="ECO:0000256" key="1">
    <source>
        <dbReference type="ARBA" id="ARBA00001933"/>
    </source>
</evidence>